<reference evidence="1" key="1">
    <citation type="journal article" date="2014" name="Int. J. Syst. Evol. Microbiol.">
        <title>Complete genome of a new Firmicutes species belonging to the dominant human colonic microbiota ('Ruminococcus bicirculans') reveals two chromosomes and a selective capacity to utilize plant glucans.</title>
        <authorList>
            <consortium name="NISC Comparative Sequencing Program"/>
            <person name="Wegmann U."/>
            <person name="Louis P."/>
            <person name="Goesmann A."/>
            <person name="Henrissat B."/>
            <person name="Duncan S.H."/>
            <person name="Flint H.J."/>
        </authorList>
    </citation>
    <scope>NUCLEOTIDE SEQUENCE</scope>
    <source>
        <strain evidence="1">NBRC 108219</strain>
    </source>
</reference>
<name>A0ABQ5V8A8_9PROT</name>
<dbReference type="Pfam" id="PF20043">
    <property type="entry name" value="DUF6445"/>
    <property type="match status" value="1"/>
</dbReference>
<dbReference type="EMBL" id="BSNK01000002">
    <property type="protein sequence ID" value="GLQ23763.1"/>
    <property type="molecule type" value="Genomic_DNA"/>
</dbReference>
<evidence type="ECO:0000313" key="2">
    <source>
        <dbReference type="Proteomes" id="UP001161391"/>
    </source>
</evidence>
<dbReference type="Proteomes" id="UP001161391">
    <property type="component" value="Unassembled WGS sequence"/>
</dbReference>
<gene>
    <name evidence="1" type="ORF">GCM10007853_16370</name>
</gene>
<sequence length="222" mass="24005">MFETSYVGHVGEPVVVIEDFHPDFDQLRAAANGADYGRLGPHYPGLQAPADPRHLQPVGALLTQIFQEIFGVSAGVSLIQCTYSVVTVPDADLAPIQSLPHVDTTDPGRIALLHYLSGEETGGTAFYRHRGTGTETLNTAGLPEYTAAIEAEGVPQPGYMRGSDTRFEQIGHIAAKPNRAVLYRSHLLHSGVIPKDLPFSDNPETARLTLNSFFQSKDQIGV</sequence>
<evidence type="ECO:0000313" key="1">
    <source>
        <dbReference type="EMBL" id="GLQ23763.1"/>
    </source>
</evidence>
<keyword evidence="2" id="KW-1185">Reference proteome</keyword>
<proteinExistence type="predicted"/>
<organism evidence="1 2">
    <name type="scientific">Algimonas ampicilliniresistens</name>
    <dbReference type="NCBI Taxonomy" id="1298735"/>
    <lineage>
        <taxon>Bacteria</taxon>
        <taxon>Pseudomonadati</taxon>
        <taxon>Pseudomonadota</taxon>
        <taxon>Alphaproteobacteria</taxon>
        <taxon>Maricaulales</taxon>
        <taxon>Robiginitomaculaceae</taxon>
        <taxon>Algimonas</taxon>
    </lineage>
</organism>
<reference evidence="1" key="2">
    <citation type="submission" date="2023-01" db="EMBL/GenBank/DDBJ databases">
        <title>Draft genome sequence of Algimonas ampicilliniresistens strain NBRC 108219.</title>
        <authorList>
            <person name="Sun Q."/>
            <person name="Mori K."/>
        </authorList>
    </citation>
    <scope>NUCLEOTIDE SEQUENCE</scope>
    <source>
        <strain evidence="1">NBRC 108219</strain>
    </source>
</reference>
<accession>A0ABQ5V8A8</accession>
<protein>
    <submittedName>
        <fullName evidence="1">Uncharacterized protein</fullName>
    </submittedName>
</protein>
<comment type="caution">
    <text evidence="1">The sequence shown here is derived from an EMBL/GenBank/DDBJ whole genome shotgun (WGS) entry which is preliminary data.</text>
</comment>
<dbReference type="InterPro" id="IPR045617">
    <property type="entry name" value="DUF6445"/>
</dbReference>
<dbReference type="RefSeq" id="WP_284389516.1">
    <property type="nucleotide sequence ID" value="NZ_BSNK01000002.1"/>
</dbReference>